<name>A0A5C5FR68_9BASI</name>
<accession>A0A5C5FR68</accession>
<dbReference type="GO" id="GO:0030983">
    <property type="term" value="F:mismatched DNA binding"/>
    <property type="evidence" value="ECO:0007669"/>
    <property type="project" value="TreeGrafter"/>
</dbReference>
<evidence type="ECO:0000259" key="1">
    <source>
        <dbReference type="Pfam" id="PF16278"/>
    </source>
</evidence>
<dbReference type="GO" id="GO:0003697">
    <property type="term" value="F:single-stranded DNA binding"/>
    <property type="evidence" value="ECO:0007669"/>
    <property type="project" value="TreeGrafter"/>
</dbReference>
<dbReference type="PANTHER" id="PTHR12486">
    <property type="entry name" value="APRATAXIN-RELATED"/>
    <property type="match status" value="1"/>
</dbReference>
<dbReference type="STRING" id="5288.A0A5C5FR68"/>
<comment type="caution">
    <text evidence="2">The sequence shown here is derived from an EMBL/GenBank/DDBJ whole genome shotgun (WGS) entry which is preliminary data.</text>
</comment>
<evidence type="ECO:0000313" key="2">
    <source>
        <dbReference type="EMBL" id="TNY18291.1"/>
    </source>
</evidence>
<dbReference type="EMBL" id="SOZI01000146">
    <property type="protein sequence ID" value="TNY18291.1"/>
    <property type="molecule type" value="Genomic_DNA"/>
</dbReference>
<dbReference type="Gene3D" id="3.30.428.10">
    <property type="entry name" value="HIT-like"/>
    <property type="match status" value="1"/>
</dbReference>
<dbReference type="Pfam" id="PF11969">
    <property type="entry name" value="DcpS_C"/>
    <property type="match status" value="1"/>
</dbReference>
<dbReference type="GO" id="GO:0033699">
    <property type="term" value="F:DNA 5'-adenosine monophosphate hydrolase activity"/>
    <property type="evidence" value="ECO:0007669"/>
    <property type="project" value="TreeGrafter"/>
</dbReference>
<feature type="domain" description="Aprataxin C2HE/C2H2/C2HC zinc finger" evidence="1">
    <location>
        <begin position="150"/>
        <end position="211"/>
    </location>
</feature>
<dbReference type="GO" id="GO:0000012">
    <property type="term" value="P:single strand break repair"/>
    <property type="evidence" value="ECO:0007669"/>
    <property type="project" value="TreeGrafter"/>
</dbReference>
<dbReference type="PANTHER" id="PTHR12486:SF4">
    <property type="entry name" value="APRATAXIN"/>
    <property type="match status" value="1"/>
</dbReference>
<dbReference type="SUPFAM" id="SSF54197">
    <property type="entry name" value="HIT-like"/>
    <property type="match status" value="1"/>
</dbReference>
<gene>
    <name evidence="2" type="ORF">DMC30DRAFT_355746</name>
</gene>
<proteinExistence type="predicted"/>
<keyword evidence="3" id="KW-1185">Reference proteome</keyword>
<evidence type="ECO:0000313" key="3">
    <source>
        <dbReference type="Proteomes" id="UP000311382"/>
    </source>
</evidence>
<dbReference type="Proteomes" id="UP000311382">
    <property type="component" value="Unassembled WGS sequence"/>
</dbReference>
<protein>
    <recommendedName>
        <fullName evidence="1">Aprataxin C2HE/C2H2/C2HC zinc finger domain-containing protein</fullName>
    </recommendedName>
</protein>
<organism evidence="2 3">
    <name type="scientific">Rhodotorula diobovata</name>
    <dbReference type="NCBI Taxonomy" id="5288"/>
    <lineage>
        <taxon>Eukaryota</taxon>
        <taxon>Fungi</taxon>
        <taxon>Dikarya</taxon>
        <taxon>Basidiomycota</taxon>
        <taxon>Pucciniomycotina</taxon>
        <taxon>Microbotryomycetes</taxon>
        <taxon>Sporidiobolales</taxon>
        <taxon>Sporidiobolaceae</taxon>
        <taxon>Rhodotorula</taxon>
    </lineage>
</organism>
<dbReference type="InterPro" id="IPR032566">
    <property type="entry name" value="Znf-C2HE"/>
</dbReference>
<dbReference type="GO" id="GO:0005634">
    <property type="term" value="C:nucleus"/>
    <property type="evidence" value="ECO:0007669"/>
    <property type="project" value="TreeGrafter"/>
</dbReference>
<sequence>MAWNAALEDYARLKRPEKELPNGMWLANTEQTLTVFDGFEKAKYHFLVLHGFPLPDPPGGTVPRSALVSLSALLASPYALPVLRALRTAGEEVAEMIRDEMEKEEGWSWDVRMGFHAVESMRHVHLHVISSDMISPKLKNKKHWNSFHPTLGFFLHLEDVMRGCEKEDGYQLDAPRAYEPLLKGPLVSHYPPHAEFKNLPQLKAHLEEEWERRGRGARAARKAAEGRGVDA</sequence>
<dbReference type="Pfam" id="PF16278">
    <property type="entry name" value="zf-C2HE"/>
    <property type="match status" value="1"/>
</dbReference>
<dbReference type="OrthoDB" id="3512845at2759"/>
<dbReference type="AlphaFoldDB" id="A0A5C5FR68"/>
<dbReference type="InterPro" id="IPR036265">
    <property type="entry name" value="HIT-like_sf"/>
</dbReference>
<reference evidence="2 3" key="1">
    <citation type="submission" date="2019-03" db="EMBL/GenBank/DDBJ databases">
        <title>Rhodosporidium diobovatum UCD-FST 08-225 genome sequencing, assembly, and annotation.</title>
        <authorList>
            <person name="Fakankun I.U."/>
            <person name="Fristensky B."/>
            <person name="Levin D.B."/>
        </authorList>
    </citation>
    <scope>NUCLEOTIDE SEQUENCE [LARGE SCALE GENOMIC DNA]</scope>
    <source>
        <strain evidence="2 3">UCD-FST 08-225</strain>
    </source>
</reference>
<dbReference type="GO" id="GO:1990165">
    <property type="term" value="F:single-strand break-containing DNA binding"/>
    <property type="evidence" value="ECO:0007669"/>
    <property type="project" value="TreeGrafter"/>
</dbReference>
<dbReference type="GO" id="GO:0003725">
    <property type="term" value="F:double-stranded RNA binding"/>
    <property type="evidence" value="ECO:0007669"/>
    <property type="project" value="TreeGrafter"/>
</dbReference>